<dbReference type="PANTHER" id="PTHR43056">
    <property type="entry name" value="PEPTIDASE S9 PROLYL OLIGOPEPTIDASE"/>
    <property type="match status" value="1"/>
</dbReference>
<name>A0A229VXU9_9BIFI</name>
<dbReference type="AlphaFoldDB" id="A0A229VXU9"/>
<dbReference type="InterPro" id="IPR013736">
    <property type="entry name" value="Xaa-Pro_dipept_C"/>
</dbReference>
<evidence type="ECO:0000313" key="3">
    <source>
        <dbReference type="EMBL" id="OXN00366.1"/>
    </source>
</evidence>
<dbReference type="EMBL" id="NEWD01000016">
    <property type="protein sequence ID" value="OXN00366.1"/>
    <property type="molecule type" value="Genomic_DNA"/>
</dbReference>
<evidence type="ECO:0000256" key="1">
    <source>
        <dbReference type="ARBA" id="ARBA00022801"/>
    </source>
</evidence>
<gene>
    <name evidence="3" type="ORF">Tam10B_1235</name>
</gene>
<dbReference type="RefSeq" id="WP_093960400.1">
    <property type="nucleotide sequence ID" value="NZ_NEWD01000016.1"/>
</dbReference>
<dbReference type="Gene3D" id="1.10.3020.20">
    <property type="match status" value="1"/>
</dbReference>
<dbReference type="GO" id="GO:0008239">
    <property type="term" value="F:dipeptidyl-peptidase activity"/>
    <property type="evidence" value="ECO:0007669"/>
    <property type="project" value="InterPro"/>
</dbReference>
<dbReference type="InterPro" id="IPR050585">
    <property type="entry name" value="Xaa-Pro_dipeptidyl-ppase/CocE"/>
</dbReference>
<comment type="caution">
    <text evidence="3">The sequence shown here is derived from an EMBL/GenBank/DDBJ whole genome shotgun (WGS) entry which is preliminary data.</text>
</comment>
<evidence type="ECO:0000313" key="4">
    <source>
        <dbReference type="Proteomes" id="UP000215433"/>
    </source>
</evidence>
<proteinExistence type="predicted"/>
<dbReference type="Pfam" id="PF02129">
    <property type="entry name" value="Peptidase_S15"/>
    <property type="match status" value="1"/>
</dbReference>
<dbReference type="PANTHER" id="PTHR43056:SF10">
    <property type="entry name" value="COCE_NOND FAMILY, PUTATIVE (AFU_ORTHOLOGUE AFUA_7G00600)-RELATED"/>
    <property type="match status" value="1"/>
</dbReference>
<keyword evidence="4" id="KW-1185">Reference proteome</keyword>
<dbReference type="NCBIfam" id="TIGR00976">
    <property type="entry name" value="CocE_NonD"/>
    <property type="match status" value="1"/>
</dbReference>
<dbReference type="SUPFAM" id="SSF53474">
    <property type="entry name" value="alpha/beta-Hydrolases"/>
    <property type="match status" value="1"/>
</dbReference>
<dbReference type="InterPro" id="IPR029058">
    <property type="entry name" value="AB_hydrolase_fold"/>
</dbReference>
<dbReference type="SMART" id="SM00939">
    <property type="entry name" value="PepX_C"/>
    <property type="match status" value="1"/>
</dbReference>
<dbReference type="Gene3D" id="2.60.120.260">
    <property type="entry name" value="Galactose-binding domain-like"/>
    <property type="match status" value="1"/>
</dbReference>
<dbReference type="Pfam" id="PF08530">
    <property type="entry name" value="PepX_C"/>
    <property type="match status" value="1"/>
</dbReference>
<accession>A0A229VXU9</accession>
<dbReference type="InterPro" id="IPR005674">
    <property type="entry name" value="CocE/Ser_esterase"/>
</dbReference>
<dbReference type="Proteomes" id="UP000215433">
    <property type="component" value="Unassembled WGS sequence"/>
</dbReference>
<feature type="domain" description="Xaa-Pro dipeptidyl-peptidase C-terminal" evidence="2">
    <location>
        <begin position="332"/>
        <end position="598"/>
    </location>
</feature>
<dbReference type="InterPro" id="IPR000383">
    <property type="entry name" value="Xaa-Pro-like_dom"/>
</dbReference>
<protein>
    <submittedName>
        <fullName evidence="3">Hydrolase CocE/NonD family protein</fullName>
    </submittedName>
</protein>
<organism evidence="3 4">
    <name type="scientific">Bifidobacterium vansinderenii</name>
    <dbReference type="NCBI Taxonomy" id="1984871"/>
    <lineage>
        <taxon>Bacteria</taxon>
        <taxon>Bacillati</taxon>
        <taxon>Actinomycetota</taxon>
        <taxon>Actinomycetes</taxon>
        <taxon>Bifidobacteriales</taxon>
        <taxon>Bifidobacteriaceae</taxon>
        <taxon>Bifidobacterium</taxon>
    </lineage>
</organism>
<dbReference type="Gene3D" id="3.40.50.1820">
    <property type="entry name" value="alpha/beta hydrolase"/>
    <property type="match status" value="1"/>
</dbReference>
<evidence type="ECO:0000259" key="2">
    <source>
        <dbReference type="SMART" id="SM00939"/>
    </source>
</evidence>
<keyword evidence="1 3" id="KW-0378">Hydrolase</keyword>
<sequence>MTVTTNSNAPLLDINGSDILFKPANPLNQAKPPIPPLETRTVLYRKGSVNAKGAMRLPIDIECLEDIPIELRDGTVIYGDLWRRQGDTRTPVILVYSPYSKRGGPFNANYDVTSTGFPKDQVSGLQRFESPDPAYWCRYGYAICVVDERGIGHSGGDMYFMGTQAGRDVHDTIEYIASQDWCTGKVCMMGNSQLAMIQWAAAAAKPAHLAAIAPWEGLTDEYRDVVCRGGIPNGTFHDIDIVGFLYGQSRFEDVTGMLEQHPLVDDYWTDKIPDLEHVTVPAYVVASWTHPIHTRSTLSGFKRLGSKDKWLRIHDTHEWGDLDTRENCDDLRRFFDHYLKGIDNGWEQTPRVRYSRLDVGAKHNLFSTSDDYPCVRTETMALHLDASNGTMNEQKAALESSAEYDAVSRDMSAVARFEYRIPRDMEIHGPLNARLWMSTDAGDDMDLFAQLYKKDAKGKVLYHVVFPGLEKKLRMMIALTPKGKQLPGGPIYVGPNGRLRASHRELDTKRSTPTEPYMTYTNPQPVTPFVPVQIDLGLWPTDMLLHEGETLVLEIGGHACGPVAEARASDEAPDAQLPTVNQGRHTVHTGGVYDSVLLMPIVKP</sequence>
<reference evidence="3 4" key="1">
    <citation type="submission" date="2017-05" db="EMBL/GenBank/DDBJ databases">
        <title>Bifidobacterium vansinderenii sp. nov.</title>
        <authorList>
            <person name="Lugli G.A."/>
            <person name="Duranti S."/>
            <person name="Mangifesta M."/>
        </authorList>
    </citation>
    <scope>NUCLEOTIDE SEQUENCE [LARGE SCALE GENOMIC DNA]</scope>
    <source>
        <strain evidence="3 4">Tam10B</strain>
    </source>
</reference>
<dbReference type="OrthoDB" id="5240615at2"/>
<dbReference type="SUPFAM" id="SSF49785">
    <property type="entry name" value="Galactose-binding domain-like"/>
    <property type="match status" value="1"/>
</dbReference>
<dbReference type="InterPro" id="IPR008979">
    <property type="entry name" value="Galactose-bd-like_sf"/>
</dbReference>